<name>A0ABR3GKZ0_9PEZI</name>
<dbReference type="InterPro" id="IPR050281">
    <property type="entry name" value="Flavin_monoamine_oxidase"/>
</dbReference>
<dbReference type="Proteomes" id="UP001447188">
    <property type="component" value="Unassembled WGS sequence"/>
</dbReference>
<comment type="caution">
    <text evidence="3">The sequence shown here is derived from an EMBL/GenBank/DDBJ whole genome shotgun (WGS) entry which is preliminary data.</text>
</comment>
<dbReference type="PANTHER" id="PTHR10742">
    <property type="entry name" value="FLAVIN MONOAMINE OXIDASE"/>
    <property type="match status" value="1"/>
</dbReference>
<dbReference type="Pfam" id="PF01593">
    <property type="entry name" value="Amino_oxidase"/>
    <property type="match status" value="1"/>
</dbReference>
<accession>A0ABR3GKZ0</accession>
<dbReference type="SUPFAM" id="SSF51905">
    <property type="entry name" value="FAD/NAD(P)-binding domain"/>
    <property type="match status" value="1"/>
</dbReference>
<dbReference type="InterPro" id="IPR002937">
    <property type="entry name" value="Amino_oxidase"/>
</dbReference>
<organism evidence="3 4">
    <name type="scientific">Discina gigas</name>
    <dbReference type="NCBI Taxonomy" id="1032678"/>
    <lineage>
        <taxon>Eukaryota</taxon>
        <taxon>Fungi</taxon>
        <taxon>Dikarya</taxon>
        <taxon>Ascomycota</taxon>
        <taxon>Pezizomycotina</taxon>
        <taxon>Pezizomycetes</taxon>
        <taxon>Pezizales</taxon>
        <taxon>Discinaceae</taxon>
        <taxon>Discina</taxon>
    </lineage>
</organism>
<proteinExistence type="predicted"/>
<protein>
    <recommendedName>
        <fullName evidence="2">Amine oxidase domain-containing protein</fullName>
    </recommendedName>
</protein>
<sequence length="613" mass="67354">MSPTATGPSSTSSSLLNTSSIPSNDGSSESTLLAKGGMVVQEVFPKGIKPTIAVIGAGVAGLKAAEVLLEKGYGVVIYEARDRIGGRICTSNHLGKEVDLGPNWIHGTFNNPIVPLSQLSKSVLHQFTDQCPIYTPEGQLMDQAEAYELQGLLWKVIERAVEYSKCCYTAIPVDKSFYDYCVEKAEELFGSNPDTEDDRDKERVGIVNGGGKGGVKRSEEEHIRWKGQEERRKAIWLAMARMWGTFIGSCVTRQSLKFFFLEEPLEGANLFVASTYKSMIKTLSKPSLDADIVKLDTPIDQIITITADGRKRVFLKSSRKPQENRIVDGVIVTIPLGCLKRDMIKFEPSIPKRIQDSINSLSYGNLEKVYIKFPRAFWGDDGPDFFTFLSPTYAPETNVERWHMCCFSLAHLPGECAQPTLLFYVFGPTSAHFTGTFSPATTELGRSQYIDFFKPYFSKLPSYDEKDADCTPAALIATEWSREKWAGYGSYSNFQVGLTTGDEDIVAMRDGIPEQKIWFGGEHTAPILGLGSVSGAYWSGEDAAGKLIENFEGIGGKSGGVNRTNKVDDVRNGLKAGAKKANGVTNWYGKTVEICHEVNGKVNGLARNPHLVG</sequence>
<dbReference type="PRINTS" id="PR00419">
    <property type="entry name" value="ADXRDTASE"/>
</dbReference>
<dbReference type="EMBL" id="JBBBZM010000048">
    <property type="protein sequence ID" value="KAL0636543.1"/>
    <property type="molecule type" value="Genomic_DNA"/>
</dbReference>
<evidence type="ECO:0000256" key="1">
    <source>
        <dbReference type="SAM" id="MobiDB-lite"/>
    </source>
</evidence>
<feature type="region of interest" description="Disordered" evidence="1">
    <location>
        <begin position="192"/>
        <end position="221"/>
    </location>
</feature>
<keyword evidence="4" id="KW-1185">Reference proteome</keyword>
<dbReference type="SUPFAM" id="SSF54373">
    <property type="entry name" value="FAD-linked reductases, C-terminal domain"/>
    <property type="match status" value="1"/>
</dbReference>
<reference evidence="3 4" key="1">
    <citation type="submission" date="2024-02" db="EMBL/GenBank/DDBJ databases">
        <title>Discinaceae phylogenomics.</title>
        <authorList>
            <person name="Dirks A.C."/>
            <person name="James T.Y."/>
        </authorList>
    </citation>
    <scope>NUCLEOTIDE SEQUENCE [LARGE SCALE GENOMIC DNA]</scope>
    <source>
        <strain evidence="3 4">ACD0624</strain>
    </source>
</reference>
<feature type="domain" description="Amine oxidase" evidence="2">
    <location>
        <begin position="59"/>
        <end position="547"/>
    </location>
</feature>
<evidence type="ECO:0000313" key="4">
    <source>
        <dbReference type="Proteomes" id="UP001447188"/>
    </source>
</evidence>
<feature type="region of interest" description="Disordered" evidence="1">
    <location>
        <begin position="1"/>
        <end position="28"/>
    </location>
</feature>
<dbReference type="PANTHER" id="PTHR10742:SF414">
    <property type="entry name" value="CONTAINING AMINE OXIDASE, PUTATIVE (AFU_ORTHOLOGUE AFUA_3G12150)-RELATED"/>
    <property type="match status" value="1"/>
</dbReference>
<evidence type="ECO:0000259" key="2">
    <source>
        <dbReference type="Pfam" id="PF01593"/>
    </source>
</evidence>
<dbReference type="Gene3D" id="3.90.660.10">
    <property type="match status" value="1"/>
</dbReference>
<dbReference type="Gene3D" id="3.50.50.60">
    <property type="entry name" value="FAD/NAD(P)-binding domain"/>
    <property type="match status" value="1"/>
</dbReference>
<feature type="compositionally biased region" description="Low complexity" evidence="1">
    <location>
        <begin position="8"/>
        <end position="24"/>
    </location>
</feature>
<evidence type="ECO:0000313" key="3">
    <source>
        <dbReference type="EMBL" id="KAL0636543.1"/>
    </source>
</evidence>
<gene>
    <name evidence="3" type="ORF">Q9L58_004497</name>
</gene>
<dbReference type="InterPro" id="IPR036188">
    <property type="entry name" value="FAD/NAD-bd_sf"/>
</dbReference>